<dbReference type="Pfam" id="PF25601">
    <property type="entry name" value="AAA_lid_14"/>
    <property type="match status" value="1"/>
</dbReference>
<dbReference type="AlphaFoldDB" id="W0DX31"/>
<evidence type="ECO:0000313" key="8">
    <source>
        <dbReference type="Proteomes" id="UP000005380"/>
    </source>
</evidence>
<protein>
    <submittedName>
        <fullName evidence="7">Hydrogenase</fullName>
    </submittedName>
</protein>
<dbReference type="InterPro" id="IPR025943">
    <property type="entry name" value="Sigma_54_int_dom_ATP-bd_2"/>
</dbReference>
<dbReference type="HOGENOM" id="CLU_000445_95_2_6"/>
<evidence type="ECO:0000256" key="4">
    <source>
        <dbReference type="ARBA" id="ARBA00023125"/>
    </source>
</evidence>
<keyword evidence="5" id="KW-0804">Transcription</keyword>
<dbReference type="Pfam" id="PF00158">
    <property type="entry name" value="Sigma54_activat"/>
    <property type="match status" value="1"/>
</dbReference>
<dbReference type="PANTHER" id="PTHR32071">
    <property type="entry name" value="TRANSCRIPTIONAL REGULATORY PROTEIN"/>
    <property type="match status" value="1"/>
</dbReference>
<dbReference type="PROSITE" id="PS00688">
    <property type="entry name" value="SIGMA54_INTERACT_3"/>
    <property type="match status" value="1"/>
</dbReference>
<dbReference type="Pfam" id="PF02954">
    <property type="entry name" value="HTH_8"/>
    <property type="match status" value="1"/>
</dbReference>
<dbReference type="InterPro" id="IPR025944">
    <property type="entry name" value="Sigma_54_int_dom_CS"/>
</dbReference>
<dbReference type="OrthoDB" id="5297379at2"/>
<reference evidence="7 8" key="1">
    <citation type="submission" date="2013-12" db="EMBL/GenBank/DDBJ databases">
        <authorList>
            <consortium name="DOE Joint Genome Institute"/>
            <person name="Kappler U."/>
            <person name="Huntemann M."/>
            <person name="Han J."/>
            <person name="Chen A."/>
            <person name="Kyrpides N."/>
            <person name="Mavromatis K."/>
            <person name="Markowitz V."/>
            <person name="Palaniappan K."/>
            <person name="Ivanova N."/>
            <person name="Schaumberg A."/>
            <person name="Pati A."/>
            <person name="Liolios K."/>
            <person name="Nordberg H.P."/>
            <person name="Cantor M.N."/>
            <person name="Hua S.X."/>
            <person name="Woyke T."/>
        </authorList>
    </citation>
    <scope>NUCLEOTIDE SEQUENCE [LARGE SCALE GENOMIC DNA]</scope>
    <source>
        <strain evidence="8">AL2</strain>
    </source>
</reference>
<keyword evidence="2" id="KW-0067">ATP-binding</keyword>
<accession>W0DX31</accession>
<dbReference type="Proteomes" id="UP000005380">
    <property type="component" value="Chromosome"/>
</dbReference>
<dbReference type="GO" id="GO:0005524">
    <property type="term" value="F:ATP binding"/>
    <property type="evidence" value="ECO:0007669"/>
    <property type="project" value="UniProtKB-KW"/>
</dbReference>
<dbReference type="InterPro" id="IPR009057">
    <property type="entry name" value="Homeodomain-like_sf"/>
</dbReference>
<dbReference type="InterPro" id="IPR029016">
    <property type="entry name" value="GAF-like_dom_sf"/>
</dbReference>
<dbReference type="KEGG" id="tao:THIAE_07015"/>
<dbReference type="InterPro" id="IPR003018">
    <property type="entry name" value="GAF"/>
</dbReference>
<dbReference type="PROSITE" id="PS00675">
    <property type="entry name" value="SIGMA54_INTERACT_1"/>
    <property type="match status" value="1"/>
</dbReference>
<keyword evidence="1" id="KW-0547">Nucleotide-binding</keyword>
<dbReference type="SUPFAM" id="SSF52540">
    <property type="entry name" value="P-loop containing nucleoside triphosphate hydrolases"/>
    <property type="match status" value="1"/>
</dbReference>
<proteinExistence type="predicted"/>
<dbReference type="FunFam" id="3.40.50.300:FF:000006">
    <property type="entry name" value="DNA-binding transcriptional regulator NtrC"/>
    <property type="match status" value="1"/>
</dbReference>
<dbReference type="EMBL" id="CP007030">
    <property type="protein sequence ID" value="AHF01539.1"/>
    <property type="molecule type" value="Genomic_DNA"/>
</dbReference>
<dbReference type="GO" id="GO:0006355">
    <property type="term" value="P:regulation of DNA-templated transcription"/>
    <property type="evidence" value="ECO:0007669"/>
    <property type="project" value="InterPro"/>
</dbReference>
<dbReference type="Gene3D" id="3.40.50.300">
    <property type="entry name" value="P-loop containing nucleotide triphosphate hydrolases"/>
    <property type="match status" value="1"/>
</dbReference>
<dbReference type="PROSITE" id="PS00676">
    <property type="entry name" value="SIGMA54_INTERACT_2"/>
    <property type="match status" value="1"/>
</dbReference>
<evidence type="ECO:0000256" key="5">
    <source>
        <dbReference type="ARBA" id="ARBA00023163"/>
    </source>
</evidence>
<dbReference type="SMART" id="SM00065">
    <property type="entry name" value="GAF"/>
    <property type="match status" value="1"/>
</dbReference>
<keyword evidence="3" id="KW-0805">Transcription regulation</keyword>
<keyword evidence="4" id="KW-0238">DNA-binding</keyword>
<feature type="domain" description="Sigma-54 factor interaction" evidence="6">
    <location>
        <begin position="204"/>
        <end position="432"/>
    </location>
</feature>
<dbReference type="InParanoid" id="W0DX31"/>
<evidence type="ECO:0000256" key="1">
    <source>
        <dbReference type="ARBA" id="ARBA00022741"/>
    </source>
</evidence>
<dbReference type="Pfam" id="PF01590">
    <property type="entry name" value="GAF"/>
    <property type="match status" value="1"/>
</dbReference>
<dbReference type="PRINTS" id="PR01590">
    <property type="entry name" value="HTHFIS"/>
</dbReference>
<dbReference type="PROSITE" id="PS50045">
    <property type="entry name" value="SIGMA54_INTERACT_4"/>
    <property type="match status" value="1"/>
</dbReference>
<dbReference type="InterPro" id="IPR027417">
    <property type="entry name" value="P-loop_NTPase"/>
</dbReference>
<dbReference type="InterPro" id="IPR025662">
    <property type="entry name" value="Sigma_54_int_dom_ATP-bd_1"/>
</dbReference>
<evidence type="ECO:0000256" key="3">
    <source>
        <dbReference type="ARBA" id="ARBA00023015"/>
    </source>
</evidence>
<keyword evidence="8" id="KW-1185">Reference proteome</keyword>
<dbReference type="SUPFAM" id="SSF46689">
    <property type="entry name" value="Homeodomain-like"/>
    <property type="match status" value="1"/>
</dbReference>
<sequence length="539" mass="60727">MNPSKSQDTANESEFTVIKQAAMQIELAADPDQAIYNILSICSRQMGLNRGRVFLKEANSDWLFAAYSYGLTPLEIERSRFHLKEGITGKVMATGQAAVVPDIDLEEDYLFRTVDRAALPQEPVAFFALPLIRKQKTVGVLTFNRLKNRQRSYDRDLAFLKIMATFISEILAVHQLIEQQTQHLKHENEQLRQVALGQGSQYGIIGESLALTQALDKAARAAATPVTVMLKGESGTGKEKFSRMVHRASHRKDGPFIAINCAAIPKDLIEAELFGYEKGSFTGAHQQKKGKFELANKGTLFLDEIGDLDLDLQSKLLRVLEEKSVTRLGGVEPVALDVRIIVASHKDLQQAVNDGRFRLDLFYRLNVFPIDLPPLRERHGDVRILARHFLDLTNQDYHSNVVLARETLGYFEQYDWPGNIRQLENVIKRAVLMANEHGIVSVATIQNILNDERGITHDTDMTKGQAPTPLMQSQLTPPVQDFQQHTTDTLTRSYWKVNQEDADMLQAALKQARGNKTRAAKLLNMTPRQLSYRLEKLGI</sequence>
<dbReference type="InterPro" id="IPR002197">
    <property type="entry name" value="HTH_Fis"/>
</dbReference>
<evidence type="ECO:0000259" key="6">
    <source>
        <dbReference type="PROSITE" id="PS50045"/>
    </source>
</evidence>
<dbReference type="SUPFAM" id="SSF55781">
    <property type="entry name" value="GAF domain-like"/>
    <property type="match status" value="1"/>
</dbReference>
<dbReference type="RefSeq" id="WP_006461079.1">
    <property type="nucleotide sequence ID" value="NZ_CP007030.1"/>
</dbReference>
<dbReference type="Gene3D" id="1.10.8.60">
    <property type="match status" value="1"/>
</dbReference>
<dbReference type="STRING" id="717772.THIAE_07015"/>
<dbReference type="Gene3D" id="1.10.10.60">
    <property type="entry name" value="Homeodomain-like"/>
    <property type="match status" value="1"/>
</dbReference>
<dbReference type="GO" id="GO:0043565">
    <property type="term" value="F:sequence-specific DNA binding"/>
    <property type="evidence" value="ECO:0007669"/>
    <property type="project" value="InterPro"/>
</dbReference>
<evidence type="ECO:0000256" key="2">
    <source>
        <dbReference type="ARBA" id="ARBA00022840"/>
    </source>
</evidence>
<name>W0DX31_9GAMM</name>
<evidence type="ECO:0000313" key="7">
    <source>
        <dbReference type="EMBL" id="AHF01539.1"/>
    </source>
</evidence>
<dbReference type="InterPro" id="IPR002078">
    <property type="entry name" value="Sigma_54_int"/>
</dbReference>
<dbReference type="PANTHER" id="PTHR32071:SF57">
    <property type="entry name" value="C4-DICARBOXYLATE TRANSPORT TRANSCRIPTIONAL REGULATORY PROTEIN DCTD"/>
    <property type="match status" value="1"/>
</dbReference>
<gene>
    <name evidence="7" type="ORF">THIAE_07015</name>
</gene>
<dbReference type="SMART" id="SM00382">
    <property type="entry name" value="AAA"/>
    <property type="match status" value="1"/>
</dbReference>
<dbReference type="CDD" id="cd00009">
    <property type="entry name" value="AAA"/>
    <property type="match status" value="1"/>
</dbReference>
<dbReference type="InterPro" id="IPR058031">
    <property type="entry name" value="AAA_lid_NorR"/>
</dbReference>
<organism evidence="7 8">
    <name type="scientific">Thiomicrospira aerophila AL3</name>
    <dbReference type="NCBI Taxonomy" id="717772"/>
    <lineage>
        <taxon>Bacteria</taxon>
        <taxon>Pseudomonadati</taxon>
        <taxon>Pseudomonadota</taxon>
        <taxon>Gammaproteobacteria</taxon>
        <taxon>Thiotrichales</taxon>
        <taxon>Piscirickettsiaceae</taxon>
        <taxon>Thiomicrospira</taxon>
    </lineage>
</organism>
<dbReference type="eggNOG" id="COG3604">
    <property type="taxonomic scope" value="Bacteria"/>
</dbReference>
<dbReference type="InterPro" id="IPR003593">
    <property type="entry name" value="AAA+_ATPase"/>
</dbReference>
<dbReference type="Gene3D" id="3.30.450.40">
    <property type="match status" value="1"/>
</dbReference>